<keyword evidence="10 12" id="KW-0739">Sodium transport</keyword>
<keyword evidence="4 12" id="KW-0894">Sodium channel</keyword>
<evidence type="ECO:0000256" key="14">
    <source>
        <dbReference type="SAM" id="Phobius"/>
    </source>
</evidence>
<dbReference type="AlphaFoldDB" id="A0A7R8WMT2"/>
<keyword evidence="6 14" id="KW-1133">Transmembrane helix</keyword>
<evidence type="ECO:0000256" key="4">
    <source>
        <dbReference type="ARBA" id="ARBA00022461"/>
    </source>
</evidence>
<dbReference type="EMBL" id="OB664060">
    <property type="protein sequence ID" value="CAD7231957.1"/>
    <property type="molecule type" value="Genomic_DNA"/>
</dbReference>
<dbReference type="OrthoDB" id="6382785at2759"/>
<evidence type="ECO:0000256" key="2">
    <source>
        <dbReference type="ARBA" id="ARBA00007193"/>
    </source>
</evidence>
<feature type="region of interest" description="Disordered" evidence="13">
    <location>
        <begin position="469"/>
        <end position="508"/>
    </location>
</feature>
<sequence length="848" mass="96021">MMASTKAKEPFSSMISQTFVEYSEISSIPGIHHLSFHPNLLRKLIWLAIFGVCAYYTFVSISGIMNEFWTYPVNSKVEISHQQSVEFPAVTVCNLNPIPCKRLDKYRNVYPILWDVSGCESTEEANWEAEKRRKCRFLSPYKFVNGIEDIWDSMGCDEVLDPDDESKEDEPKEKKDSQQANYAEICPKIKELYFYVDNLWIDSGCQLFYQFCTALYPYRNGEGALAWEETECKLLGIQSSICEPLYIGCESTEEANWEDEKQKKCDLLSLYKFVNGIEDIWDSMGCDEVLDPEDEFNEDEPKEKKDSQQANYAEICPKIKDDKEGPPMTTYEVTSTAPSTMPAPGTETTPESLTENVLERTDTTVRFCNHFLPIASGGTLDKIQAICEERLTLSDICSLLCKVAINLNGTDHYNETYGCRSCDETNSTEEELGFDNPRVGHQKVAINLNGTDHYNETYDCRSCDETNSTEEELGFDNPRVDNNPDREGSDEDEDDFDDSTGGMPPASVATDRFNNLNRFATAISEIDENVLKDMLQPWFENGPKTGNLLVNCEYMGVNCTSASKFMVFPDTMYGACYTFNSAYNDNDAASGKRSIGLTGKDYGLSLDLFLDQDDYMRSFVAEAAGVRVLIHSSGSLPLPSQGFDVSPRTRTSVALQKASYLMYIIQASVMVYKRIVTLSGFPHIELERLPHPYQANCTSTWRSVPFYPLVHSSSKTRDLNVTYSNELCMLFCELYHTERRCGCRNPFHQLTYRVWNEAESAAVPLPVCKLGMKQPDRSGSGDVNAEECLSQVKSEMIQGQIQCHCPLACKDFEDNEPLANDIAKSYTKIQVYFQSLNLQRITQEAKYT</sequence>
<dbReference type="GO" id="GO:0005886">
    <property type="term" value="C:plasma membrane"/>
    <property type="evidence" value="ECO:0007669"/>
    <property type="project" value="TreeGrafter"/>
</dbReference>
<evidence type="ECO:0000256" key="13">
    <source>
        <dbReference type="SAM" id="MobiDB-lite"/>
    </source>
</evidence>
<evidence type="ECO:0000256" key="3">
    <source>
        <dbReference type="ARBA" id="ARBA00022448"/>
    </source>
</evidence>
<evidence type="ECO:0000256" key="12">
    <source>
        <dbReference type="RuleBase" id="RU000679"/>
    </source>
</evidence>
<feature type="compositionally biased region" description="Acidic residues" evidence="13">
    <location>
        <begin position="488"/>
        <end position="498"/>
    </location>
</feature>
<keyword evidence="9 14" id="KW-0472">Membrane</keyword>
<dbReference type="Gene3D" id="2.60.470.10">
    <property type="entry name" value="Acid-sensing ion channels like domains"/>
    <property type="match status" value="1"/>
</dbReference>
<comment type="subcellular location">
    <subcellularLocation>
        <location evidence="1">Membrane</location>
        <topology evidence="1">Multi-pass membrane protein</topology>
    </subcellularLocation>
</comment>
<evidence type="ECO:0000256" key="8">
    <source>
        <dbReference type="ARBA" id="ARBA00023065"/>
    </source>
</evidence>
<evidence type="ECO:0000256" key="6">
    <source>
        <dbReference type="ARBA" id="ARBA00022989"/>
    </source>
</evidence>
<evidence type="ECO:0000256" key="1">
    <source>
        <dbReference type="ARBA" id="ARBA00004141"/>
    </source>
</evidence>
<feature type="transmembrane region" description="Helical" evidence="14">
    <location>
        <begin position="44"/>
        <end position="65"/>
    </location>
</feature>
<evidence type="ECO:0000256" key="7">
    <source>
        <dbReference type="ARBA" id="ARBA00023053"/>
    </source>
</evidence>
<evidence type="ECO:0000256" key="10">
    <source>
        <dbReference type="ARBA" id="ARBA00023201"/>
    </source>
</evidence>
<protein>
    <submittedName>
        <fullName evidence="15">Uncharacterized protein</fullName>
    </submittedName>
</protein>
<name>A0A7R8WMT2_9CRUS</name>
<evidence type="ECO:0000256" key="5">
    <source>
        <dbReference type="ARBA" id="ARBA00022692"/>
    </source>
</evidence>
<proteinExistence type="inferred from homology"/>
<keyword evidence="5 12" id="KW-0812">Transmembrane</keyword>
<evidence type="ECO:0000313" key="15">
    <source>
        <dbReference type="EMBL" id="CAD7231957.1"/>
    </source>
</evidence>
<comment type="similarity">
    <text evidence="2 12">Belongs to the amiloride-sensitive sodium channel (TC 1.A.6) family.</text>
</comment>
<feature type="region of interest" description="Disordered" evidence="13">
    <location>
        <begin position="291"/>
        <end position="310"/>
    </location>
</feature>
<reference evidence="15" key="1">
    <citation type="submission" date="2020-11" db="EMBL/GenBank/DDBJ databases">
        <authorList>
            <person name="Tran Van P."/>
        </authorList>
    </citation>
    <scope>NUCLEOTIDE SEQUENCE</scope>
</reference>
<organism evidence="15">
    <name type="scientific">Cyprideis torosa</name>
    <dbReference type="NCBI Taxonomy" id="163714"/>
    <lineage>
        <taxon>Eukaryota</taxon>
        <taxon>Metazoa</taxon>
        <taxon>Ecdysozoa</taxon>
        <taxon>Arthropoda</taxon>
        <taxon>Crustacea</taxon>
        <taxon>Oligostraca</taxon>
        <taxon>Ostracoda</taxon>
        <taxon>Podocopa</taxon>
        <taxon>Podocopida</taxon>
        <taxon>Cytherocopina</taxon>
        <taxon>Cytheroidea</taxon>
        <taxon>Cytherideidae</taxon>
        <taxon>Cyprideis</taxon>
    </lineage>
</organism>
<dbReference type="PANTHER" id="PTHR11690">
    <property type="entry name" value="AMILORIDE-SENSITIVE SODIUM CHANNEL-RELATED"/>
    <property type="match status" value="1"/>
</dbReference>
<feature type="non-terminal residue" evidence="15">
    <location>
        <position position="1"/>
    </location>
</feature>
<dbReference type="InterPro" id="IPR001873">
    <property type="entry name" value="ENaC"/>
</dbReference>
<dbReference type="PANTHER" id="PTHR11690:SF248">
    <property type="entry name" value="PICKPOCKET 17, ISOFORM A"/>
    <property type="match status" value="1"/>
</dbReference>
<dbReference type="Pfam" id="PF00858">
    <property type="entry name" value="ASC"/>
    <property type="match status" value="2"/>
</dbReference>
<keyword evidence="11 12" id="KW-0407">Ion channel</keyword>
<evidence type="ECO:0000256" key="9">
    <source>
        <dbReference type="ARBA" id="ARBA00023136"/>
    </source>
</evidence>
<feature type="compositionally biased region" description="Basic and acidic residues" evidence="13">
    <location>
        <begin position="478"/>
        <end position="487"/>
    </location>
</feature>
<dbReference type="GO" id="GO:0015280">
    <property type="term" value="F:ligand-gated sodium channel activity"/>
    <property type="evidence" value="ECO:0007669"/>
    <property type="project" value="TreeGrafter"/>
</dbReference>
<gene>
    <name evidence="15" type="ORF">CTOB1V02_LOCUS9800</name>
</gene>
<keyword evidence="3 12" id="KW-0813">Transport</keyword>
<accession>A0A7R8WMT2</accession>
<keyword evidence="7" id="KW-0915">Sodium</keyword>
<evidence type="ECO:0000256" key="11">
    <source>
        <dbReference type="ARBA" id="ARBA00023303"/>
    </source>
</evidence>
<feature type="region of interest" description="Disordered" evidence="13">
    <location>
        <begin position="316"/>
        <end position="353"/>
    </location>
</feature>
<keyword evidence="8 12" id="KW-0406">Ion transport</keyword>